<sequence>MQRLLFFCLLLLTGCRQSGALEEEDVLAYLYQTWENSLSESQQDRFVFRTANYNFTETGYRQKFIFTPADVQVSVSQSNKVTLTRGTYSVIKDGNQVKELTITYTAPGQKQPTVIHYQVLILSKDLLLVRPI</sequence>
<dbReference type="OrthoDB" id="959587at2"/>
<dbReference type="Proteomes" id="UP000198901">
    <property type="component" value="Unassembled WGS sequence"/>
</dbReference>
<proteinExistence type="predicted"/>
<protein>
    <submittedName>
        <fullName evidence="1">Uncharacterized protein</fullName>
    </submittedName>
</protein>
<dbReference type="AlphaFoldDB" id="A0A1G9S0R5"/>
<dbReference type="RefSeq" id="WP_093204101.1">
    <property type="nucleotide sequence ID" value="NZ_FNGS01000005.1"/>
</dbReference>
<reference evidence="1 2" key="1">
    <citation type="submission" date="2016-10" db="EMBL/GenBank/DDBJ databases">
        <authorList>
            <person name="de Groot N.N."/>
        </authorList>
    </citation>
    <scope>NUCLEOTIDE SEQUENCE [LARGE SCALE GENOMIC DNA]</scope>
    <source>
        <strain evidence="1 2">DSM 21668</strain>
    </source>
</reference>
<keyword evidence="2" id="KW-1185">Reference proteome</keyword>
<organism evidence="1 2">
    <name type="scientific">Siphonobacter aquaeclarae</name>
    <dbReference type="NCBI Taxonomy" id="563176"/>
    <lineage>
        <taxon>Bacteria</taxon>
        <taxon>Pseudomonadati</taxon>
        <taxon>Bacteroidota</taxon>
        <taxon>Cytophagia</taxon>
        <taxon>Cytophagales</taxon>
        <taxon>Cytophagaceae</taxon>
        <taxon>Siphonobacter</taxon>
    </lineage>
</organism>
<gene>
    <name evidence="1" type="ORF">SAMN04488090_3130</name>
</gene>
<dbReference type="STRING" id="563176.SAMN04488090_3130"/>
<evidence type="ECO:0000313" key="2">
    <source>
        <dbReference type="Proteomes" id="UP000198901"/>
    </source>
</evidence>
<accession>A0A1G9S0R5</accession>
<name>A0A1G9S0R5_9BACT</name>
<dbReference type="PROSITE" id="PS51257">
    <property type="entry name" value="PROKAR_LIPOPROTEIN"/>
    <property type="match status" value="1"/>
</dbReference>
<evidence type="ECO:0000313" key="1">
    <source>
        <dbReference type="EMBL" id="SDM29056.1"/>
    </source>
</evidence>
<dbReference type="EMBL" id="FNGS01000005">
    <property type="protein sequence ID" value="SDM29056.1"/>
    <property type="molecule type" value="Genomic_DNA"/>
</dbReference>